<dbReference type="InterPro" id="IPR002893">
    <property type="entry name" value="Znf_MYND"/>
</dbReference>
<dbReference type="VEuPathDB" id="VectorBase:RPRC001060"/>
<dbReference type="AlphaFoldDB" id="T1HAK5"/>
<dbReference type="Gene3D" id="6.10.140.2220">
    <property type="match status" value="2"/>
</dbReference>
<dbReference type="Gene3D" id="2.60.40.60">
    <property type="entry name" value="Cadherins"/>
    <property type="match status" value="1"/>
</dbReference>
<dbReference type="SUPFAM" id="SSF82199">
    <property type="entry name" value="SET domain"/>
    <property type="match status" value="1"/>
</dbReference>
<dbReference type="Gene3D" id="1.25.40.10">
    <property type="entry name" value="Tetratricopeptide repeat domain"/>
    <property type="match status" value="1"/>
</dbReference>
<dbReference type="InterPro" id="IPR053010">
    <property type="entry name" value="SET_SmydA-8"/>
</dbReference>
<name>T1HAK5_RHOPR</name>
<organism evidence="1 2">
    <name type="scientific">Rhodnius prolixus</name>
    <name type="common">Triatomid bug</name>
    <dbReference type="NCBI Taxonomy" id="13249"/>
    <lineage>
        <taxon>Eukaryota</taxon>
        <taxon>Metazoa</taxon>
        <taxon>Ecdysozoa</taxon>
        <taxon>Arthropoda</taxon>
        <taxon>Hexapoda</taxon>
        <taxon>Insecta</taxon>
        <taxon>Pterygota</taxon>
        <taxon>Neoptera</taxon>
        <taxon>Paraneoptera</taxon>
        <taxon>Hemiptera</taxon>
        <taxon>Heteroptera</taxon>
        <taxon>Panheteroptera</taxon>
        <taxon>Cimicomorpha</taxon>
        <taxon>Reduviidae</taxon>
        <taxon>Triatominae</taxon>
        <taxon>Rhodnius</taxon>
    </lineage>
</organism>
<dbReference type="PROSITE" id="PS01360">
    <property type="entry name" value="ZF_MYND_1"/>
    <property type="match status" value="1"/>
</dbReference>
<dbReference type="Pfam" id="PF01753">
    <property type="entry name" value="zf-MYND"/>
    <property type="match status" value="1"/>
</dbReference>
<dbReference type="STRING" id="13249.T1HAK5"/>
<dbReference type="Proteomes" id="UP000015103">
    <property type="component" value="Unassembled WGS sequence"/>
</dbReference>
<dbReference type="InterPro" id="IPR011990">
    <property type="entry name" value="TPR-like_helical_dom_sf"/>
</dbReference>
<dbReference type="CDD" id="cd20071">
    <property type="entry name" value="SET_SMYD"/>
    <property type="match status" value="1"/>
</dbReference>
<dbReference type="EnsemblMetazoa" id="RPRC001060-RA">
    <property type="protein sequence ID" value="RPRC001060-PA"/>
    <property type="gene ID" value="RPRC001060"/>
</dbReference>
<dbReference type="EMBL" id="ACPB03020047">
    <property type="status" value="NOT_ANNOTATED_CDS"/>
    <property type="molecule type" value="Genomic_DNA"/>
</dbReference>
<dbReference type="InParanoid" id="T1HAK5"/>
<dbReference type="eggNOG" id="KOG2084">
    <property type="taxonomic scope" value="Eukaryota"/>
</dbReference>
<sequence length="564" mass="64331">MNVNQEQETKKICSFCKKEATQICSACKTVAYCSREHQKQHWKDHKPQCRPFEVKHNQQLGRYLLCTRNIVADDTIINESPLVYGPKIAVAEPQCLGCYQPVDLNSANLTCPRCHWPVCSNICLGIVTQQHHAQECIVLSVDTELADNKQFWESERIATFLQDRFLSRLENDALPDMSKKIIHVICGIIEVNALEVTTGKGEIIALYPTACIMEHSCISNTKYTFNMEDFKINVFASCDIEKNDHISTMYTHLFWGTEARQEHLQNSKYFTCKCVRCLDATELETHLSTIRCIGLNTDDVTIQCEGLLLPETINKNSDWKCNLCPVTLNSEHILDLMSRLAAQVDSTMENPNVNKLERLLFNLEKLVHKNHYHCFMANHSLIQLYGREAGYTNKELSDTLLERKIDYGSYVIRVDNLPCNRNSSYCEANVFLERSLAPDQIFKFRITVRDTKEDTTTIPVSIKVTNGVTDFNEVFPHVPGVVMIPENTKVGTELEYVIVKKHPRSLRQANLELWGSSEFKFQQSSKKDTTTGVITLASSLDYETKTMYKLSVFATVSSSNKESK</sequence>
<protein>
    <submittedName>
        <fullName evidence="1">MYND-type domain-containing protein</fullName>
    </submittedName>
</protein>
<dbReference type="Gene3D" id="2.170.270.10">
    <property type="entry name" value="SET domain"/>
    <property type="match status" value="2"/>
</dbReference>
<dbReference type="SUPFAM" id="SSF144232">
    <property type="entry name" value="HIT/MYND zinc finger-like"/>
    <property type="match status" value="1"/>
</dbReference>
<dbReference type="InterPro" id="IPR046341">
    <property type="entry name" value="SET_dom_sf"/>
</dbReference>
<dbReference type="HOGENOM" id="CLU_483422_0_0_1"/>
<accession>T1HAK5</accession>
<dbReference type="InterPro" id="IPR015919">
    <property type="entry name" value="Cadherin-like_sf"/>
</dbReference>
<evidence type="ECO:0000313" key="1">
    <source>
        <dbReference type="EnsemblMetazoa" id="RPRC001060-PA"/>
    </source>
</evidence>
<dbReference type="PANTHER" id="PTHR46455">
    <property type="entry name" value="SET AND MYND DOMAIN CONTAINING, ARTHROPOD-SPECIFIC, MEMBER 4, ISOFORM A"/>
    <property type="match status" value="1"/>
</dbReference>
<dbReference type="PROSITE" id="PS50865">
    <property type="entry name" value="ZF_MYND_2"/>
    <property type="match status" value="1"/>
</dbReference>
<keyword evidence="2" id="KW-1185">Reference proteome</keyword>
<proteinExistence type="predicted"/>
<dbReference type="OMA" id="THIYTEN"/>
<reference evidence="1" key="1">
    <citation type="submission" date="2015-05" db="UniProtKB">
        <authorList>
            <consortium name="EnsemblMetazoa"/>
        </authorList>
    </citation>
    <scope>IDENTIFICATION</scope>
</reference>
<evidence type="ECO:0000313" key="2">
    <source>
        <dbReference type="Proteomes" id="UP000015103"/>
    </source>
</evidence>
<dbReference type="SUPFAM" id="SSF49313">
    <property type="entry name" value="Cadherin-like"/>
    <property type="match status" value="1"/>
</dbReference>
<dbReference type="CDD" id="cd11304">
    <property type="entry name" value="Cadherin_repeat"/>
    <property type="match status" value="1"/>
</dbReference>
<dbReference type="GO" id="GO:0016020">
    <property type="term" value="C:membrane"/>
    <property type="evidence" value="ECO:0007669"/>
    <property type="project" value="InterPro"/>
</dbReference>
<dbReference type="GO" id="GO:0005509">
    <property type="term" value="F:calcium ion binding"/>
    <property type="evidence" value="ECO:0007669"/>
    <property type="project" value="InterPro"/>
</dbReference>
<dbReference type="PANTHER" id="PTHR46455:SF2">
    <property type="entry name" value="AT24727P"/>
    <property type="match status" value="1"/>
</dbReference>